<accession>A0A382SEJ7</accession>
<gene>
    <name evidence="1" type="ORF">METZ01_LOCUS361140</name>
</gene>
<name>A0A382SEJ7_9ZZZZ</name>
<feature type="non-terminal residue" evidence="1">
    <location>
        <position position="1"/>
    </location>
</feature>
<organism evidence="1">
    <name type="scientific">marine metagenome</name>
    <dbReference type="NCBI Taxonomy" id="408172"/>
    <lineage>
        <taxon>unclassified sequences</taxon>
        <taxon>metagenomes</taxon>
        <taxon>ecological metagenomes</taxon>
    </lineage>
</organism>
<reference evidence="1" key="1">
    <citation type="submission" date="2018-05" db="EMBL/GenBank/DDBJ databases">
        <authorList>
            <person name="Lanie J.A."/>
            <person name="Ng W.-L."/>
            <person name="Kazmierczak K.M."/>
            <person name="Andrzejewski T.M."/>
            <person name="Davidsen T.M."/>
            <person name="Wayne K.J."/>
            <person name="Tettelin H."/>
            <person name="Glass J.I."/>
            <person name="Rusch D."/>
            <person name="Podicherti R."/>
            <person name="Tsui H.-C.T."/>
            <person name="Winkler M.E."/>
        </authorList>
    </citation>
    <scope>NUCLEOTIDE SEQUENCE</scope>
</reference>
<dbReference type="AlphaFoldDB" id="A0A382SEJ7"/>
<sequence length="38" mass="4190">VSLSNGGKCVRYEVNPGFKEIIKQKMINFSSDELSLTG</sequence>
<evidence type="ECO:0000313" key="1">
    <source>
        <dbReference type="EMBL" id="SVD08286.1"/>
    </source>
</evidence>
<protein>
    <submittedName>
        <fullName evidence="1">Uncharacterized protein</fullName>
    </submittedName>
</protein>
<dbReference type="EMBL" id="UINC01128498">
    <property type="protein sequence ID" value="SVD08286.1"/>
    <property type="molecule type" value="Genomic_DNA"/>
</dbReference>
<proteinExistence type="predicted"/>